<organism evidence="3 4">
    <name type="scientific">Fusarium fujikuroi</name>
    <name type="common">Bakanae and foot rot disease fungus</name>
    <name type="synonym">Gibberella fujikuroi</name>
    <dbReference type="NCBI Taxonomy" id="5127"/>
    <lineage>
        <taxon>Eukaryota</taxon>
        <taxon>Fungi</taxon>
        <taxon>Dikarya</taxon>
        <taxon>Ascomycota</taxon>
        <taxon>Pezizomycotina</taxon>
        <taxon>Sordariomycetes</taxon>
        <taxon>Hypocreomycetidae</taxon>
        <taxon>Hypocreales</taxon>
        <taxon>Nectriaceae</taxon>
        <taxon>Fusarium</taxon>
        <taxon>Fusarium fujikuroi species complex</taxon>
    </lineage>
</organism>
<evidence type="ECO:0000256" key="1">
    <source>
        <dbReference type="SAM" id="MobiDB-lite"/>
    </source>
</evidence>
<gene>
    <name evidence="3" type="ORF">C2S_10516</name>
</gene>
<protein>
    <submittedName>
        <fullName evidence="3">Uncharacterized protein</fullName>
    </submittedName>
</protein>
<accession>A0A9Q9RWR6</accession>
<proteinExistence type="predicted"/>
<comment type="caution">
    <text evidence="3">The sequence shown here is derived from an EMBL/GenBank/DDBJ whole genome shotgun (WGS) entry which is preliminary data.</text>
</comment>
<feature type="chain" id="PRO_5040147924" evidence="2">
    <location>
        <begin position="22"/>
        <end position="350"/>
    </location>
</feature>
<reference evidence="3" key="1">
    <citation type="submission" date="2019-05" db="EMBL/GenBank/DDBJ databases">
        <authorList>
            <person name="Piombo E."/>
        </authorList>
    </citation>
    <scope>NUCLEOTIDE SEQUENCE</scope>
    <source>
        <strain evidence="3">C2S</strain>
    </source>
</reference>
<evidence type="ECO:0000313" key="4">
    <source>
        <dbReference type="Proteomes" id="UP000760494"/>
    </source>
</evidence>
<keyword evidence="2" id="KW-0732">Signal</keyword>
<dbReference type="EMBL" id="CABFJX010000386">
    <property type="protein sequence ID" value="VTT77323.1"/>
    <property type="molecule type" value="Genomic_DNA"/>
</dbReference>
<dbReference type="AlphaFoldDB" id="A0A9Q9RWR6"/>
<feature type="region of interest" description="Disordered" evidence="1">
    <location>
        <begin position="84"/>
        <end position="134"/>
    </location>
</feature>
<sequence length="350" mass="36015">MHLSILRLLAVGLAGIDDAVAGPCKLRSSASDSSIATTVATSSFDLSSDTSATFASTTTEAVTSADTVTDITTEVTSAVIETETASTEATASGDTTTEATTFATSTATTEAASTTGADTTTEAAPTTTEETTTAAATTTAVPMFRLIPESSNYQGQPLLSNRVHFASLLFNGAQEYTDAYFTIGATTGRLLLDGTLPICGYFPGDGTSAFIVCDATNMPDEEQYLTCETPTPGSRLECTVPEVQCSMSSGCTATGTLWGTTYIGPSGGELGMKALIGPPSMPEDVPVPLLVTFDSDYINSAQGQLSLATLLSDSERNYGLQSFRDIGTQPGSPGHIDLVGIVCRAATAII</sequence>
<feature type="signal peptide" evidence="2">
    <location>
        <begin position="1"/>
        <end position="21"/>
    </location>
</feature>
<evidence type="ECO:0000256" key="2">
    <source>
        <dbReference type="SAM" id="SignalP"/>
    </source>
</evidence>
<dbReference type="Proteomes" id="UP000760494">
    <property type="component" value="Unassembled WGS sequence"/>
</dbReference>
<evidence type="ECO:0000313" key="3">
    <source>
        <dbReference type="EMBL" id="VTT77323.1"/>
    </source>
</evidence>
<name>A0A9Q9RWR6_FUSFU</name>